<dbReference type="PROSITE" id="PS51340">
    <property type="entry name" value="MOSC"/>
    <property type="match status" value="1"/>
</dbReference>
<proteinExistence type="predicted"/>
<reference evidence="2 3" key="1">
    <citation type="journal article" date="2019" name="Int. J. Syst. Evol. Microbiol.">
        <title>The Global Catalogue of Microorganisms (GCM) 10K type strain sequencing project: providing services to taxonomists for standard genome sequencing and annotation.</title>
        <authorList>
            <consortium name="The Broad Institute Genomics Platform"/>
            <consortium name="The Broad Institute Genome Sequencing Center for Infectious Disease"/>
            <person name="Wu L."/>
            <person name="Ma J."/>
        </authorList>
    </citation>
    <scope>NUCLEOTIDE SEQUENCE [LARGE SCALE GENOMIC DNA]</scope>
    <source>
        <strain evidence="2 3">JCM 14718</strain>
    </source>
</reference>
<gene>
    <name evidence="2" type="ORF">GCM10009765_66970</name>
</gene>
<dbReference type="EMBL" id="BAAANY010000032">
    <property type="protein sequence ID" value="GAA1708054.1"/>
    <property type="molecule type" value="Genomic_DNA"/>
</dbReference>
<name>A0ABN2IMM0_9ACTN</name>
<evidence type="ECO:0000313" key="3">
    <source>
        <dbReference type="Proteomes" id="UP001500618"/>
    </source>
</evidence>
<dbReference type="Pfam" id="PF03473">
    <property type="entry name" value="MOSC"/>
    <property type="match status" value="1"/>
</dbReference>
<organism evidence="2 3">
    <name type="scientific">Fodinicola feengrottensis</name>
    <dbReference type="NCBI Taxonomy" id="435914"/>
    <lineage>
        <taxon>Bacteria</taxon>
        <taxon>Bacillati</taxon>
        <taxon>Actinomycetota</taxon>
        <taxon>Actinomycetes</taxon>
        <taxon>Mycobacteriales</taxon>
        <taxon>Fodinicola</taxon>
    </lineage>
</organism>
<evidence type="ECO:0000313" key="2">
    <source>
        <dbReference type="EMBL" id="GAA1708054.1"/>
    </source>
</evidence>
<dbReference type="RefSeq" id="WP_344314193.1">
    <property type="nucleotide sequence ID" value="NZ_BAAANY010000032.1"/>
</dbReference>
<protein>
    <submittedName>
        <fullName evidence="2">MOSC domain-containing protein</fullName>
    </submittedName>
</protein>
<dbReference type="InterPro" id="IPR005302">
    <property type="entry name" value="MoCF_Sase_C"/>
</dbReference>
<sequence>MGERHKAHLGREALRRVTPATLGHGLTAKGASVKEVALMQVLGRVVALWRYPVKSMAGESLDSADVSWHGVAGDRRWAFIRAGQVANGFPWLTIRQRPEMSLYRPVFTDPDRPDASPTVVHTPSGAEVDVQDPALAGELGDGVRVMKQNRGIFDVLPVSLMTTQTVDSLGELVGTVLDPVRFRPNLVVEAAGDAPYPEDRWVGSTIRVGDLEMRVDQRDQRCVLVNYDPFTTERNPAILRTIARDRDACLGVYGTITRPGRVTVGDPVLLRAGVSRAA</sequence>
<dbReference type="Proteomes" id="UP001500618">
    <property type="component" value="Unassembled WGS sequence"/>
</dbReference>
<feature type="domain" description="MOSC" evidence="1">
    <location>
        <begin position="128"/>
        <end position="271"/>
    </location>
</feature>
<accession>A0ABN2IMM0</accession>
<dbReference type="Gene3D" id="2.40.33.20">
    <property type="entry name" value="PK beta-barrel domain-like"/>
    <property type="match status" value="1"/>
</dbReference>
<dbReference type="InterPro" id="IPR005303">
    <property type="entry name" value="MOCOS_middle"/>
</dbReference>
<dbReference type="InterPro" id="IPR011037">
    <property type="entry name" value="Pyrv_Knase-like_insert_dom_sf"/>
</dbReference>
<comment type="caution">
    <text evidence="2">The sequence shown here is derived from an EMBL/GenBank/DDBJ whole genome shotgun (WGS) entry which is preliminary data.</text>
</comment>
<dbReference type="SUPFAM" id="SSF50800">
    <property type="entry name" value="PK beta-barrel domain-like"/>
    <property type="match status" value="1"/>
</dbReference>
<dbReference type="Pfam" id="PF03476">
    <property type="entry name" value="MOSC_N"/>
    <property type="match status" value="1"/>
</dbReference>
<evidence type="ECO:0000259" key="1">
    <source>
        <dbReference type="PROSITE" id="PS51340"/>
    </source>
</evidence>
<keyword evidence="3" id="KW-1185">Reference proteome</keyword>